<keyword evidence="1" id="KW-0812">Transmembrane</keyword>
<keyword evidence="3" id="KW-1185">Reference proteome</keyword>
<accession>A0ABY5I2N3</accession>
<dbReference type="EMBL" id="CP101620">
    <property type="protein sequence ID" value="UTY39627.1"/>
    <property type="molecule type" value="Genomic_DNA"/>
</dbReference>
<evidence type="ECO:0000313" key="2">
    <source>
        <dbReference type="EMBL" id="UTY39627.1"/>
    </source>
</evidence>
<feature type="transmembrane region" description="Helical" evidence="1">
    <location>
        <begin position="9"/>
        <end position="28"/>
    </location>
</feature>
<gene>
    <name evidence="2" type="ORF">NMU03_02005</name>
</gene>
<evidence type="ECO:0008006" key="4">
    <source>
        <dbReference type="Google" id="ProtNLM"/>
    </source>
</evidence>
<reference evidence="2" key="1">
    <citation type="submission" date="2022-07" db="EMBL/GenBank/DDBJ databases">
        <title>Faecal culturing of patients with breast cancer.</title>
        <authorList>
            <person name="Teng N.M.Y."/>
            <person name="Kiu R."/>
            <person name="Evans R."/>
            <person name="Baker D.J."/>
            <person name="Zenner C."/>
            <person name="Robinson S.D."/>
            <person name="Hall L.J."/>
        </authorList>
    </citation>
    <scope>NUCLEOTIDE SEQUENCE</scope>
    <source>
        <strain evidence="2">LH1062</strain>
    </source>
</reference>
<protein>
    <recommendedName>
        <fullName evidence="4">Zinc ribbon domain-containing protein</fullName>
    </recommendedName>
</protein>
<proteinExistence type="predicted"/>
<dbReference type="RefSeq" id="WP_290140861.1">
    <property type="nucleotide sequence ID" value="NZ_CP101620.1"/>
</dbReference>
<name>A0ABY5I2N3_9FIRM</name>
<organism evidence="2 3">
    <name type="scientific">Allocoprobacillus halotolerans</name>
    <dbReference type="NCBI Taxonomy" id="2944914"/>
    <lineage>
        <taxon>Bacteria</taxon>
        <taxon>Bacillati</taxon>
        <taxon>Bacillota</taxon>
        <taxon>Erysipelotrichia</taxon>
        <taxon>Erysipelotrichales</taxon>
        <taxon>Erysipelotrichaceae</taxon>
        <taxon>Allocoprobacillus</taxon>
    </lineage>
</organism>
<dbReference type="Proteomes" id="UP001060112">
    <property type="component" value="Chromosome"/>
</dbReference>
<keyword evidence="1" id="KW-0472">Membrane</keyword>
<evidence type="ECO:0000313" key="3">
    <source>
        <dbReference type="Proteomes" id="UP001060112"/>
    </source>
</evidence>
<evidence type="ECO:0000256" key="1">
    <source>
        <dbReference type="SAM" id="Phobius"/>
    </source>
</evidence>
<keyword evidence="1" id="KW-1133">Transmembrane helix</keyword>
<feature type="transmembrane region" description="Helical" evidence="1">
    <location>
        <begin position="34"/>
        <end position="61"/>
    </location>
</feature>
<sequence length="93" mass="11120">MNFKLYKKIIEIGIIVTLIFSIILLAMYTVNSDFYGICILIIGSVIIMMYFIFLICHFILWRCPYCHHRLRFVPFLKETIYCSYCGNQFIDEN</sequence>